<reference evidence="1 2" key="1">
    <citation type="submission" date="2017-07" db="EMBL/GenBank/DDBJ databases">
        <title>A draft genome sequence of Komagataeibacter xylinus LMG 1515.</title>
        <authorList>
            <person name="Skraban J."/>
            <person name="Cleenwerck I."/>
            <person name="Vandamme P."/>
            <person name="Trcek J."/>
        </authorList>
    </citation>
    <scope>NUCLEOTIDE SEQUENCE [LARGE SCALE GENOMIC DNA]</scope>
    <source>
        <strain evidence="1 2">LMG 1515</strain>
    </source>
</reference>
<proteinExistence type="predicted"/>
<gene>
    <name evidence="1" type="ORF">CFR75_00600</name>
</gene>
<organism evidence="1 2">
    <name type="scientific">Komagataeibacter xylinus</name>
    <name type="common">Gluconacetobacter xylinus</name>
    <dbReference type="NCBI Taxonomy" id="28448"/>
    <lineage>
        <taxon>Bacteria</taxon>
        <taxon>Pseudomonadati</taxon>
        <taxon>Pseudomonadota</taxon>
        <taxon>Alphaproteobacteria</taxon>
        <taxon>Acetobacterales</taxon>
        <taxon>Acetobacteraceae</taxon>
        <taxon>Komagataeibacter</taxon>
    </lineage>
</organism>
<evidence type="ECO:0000313" key="1">
    <source>
        <dbReference type="EMBL" id="PYD58779.1"/>
    </source>
</evidence>
<protein>
    <submittedName>
        <fullName evidence="1">Uncharacterized protein</fullName>
    </submittedName>
</protein>
<keyword evidence="2" id="KW-1185">Reference proteome</keyword>
<comment type="caution">
    <text evidence="1">The sequence shown here is derived from an EMBL/GenBank/DDBJ whole genome shotgun (WGS) entry which is preliminary data.</text>
</comment>
<dbReference type="RefSeq" id="WP_061271353.1">
    <property type="nucleotide sequence ID" value="NZ_CBCRXN010000017.1"/>
</dbReference>
<dbReference type="EMBL" id="NKUC01000001">
    <property type="protein sequence ID" value="PYD58779.1"/>
    <property type="molecule type" value="Genomic_DNA"/>
</dbReference>
<dbReference type="OrthoDB" id="7281278at2"/>
<evidence type="ECO:0000313" key="2">
    <source>
        <dbReference type="Proteomes" id="UP000248257"/>
    </source>
</evidence>
<dbReference type="AlphaFoldDB" id="A0A318Q6T4"/>
<dbReference type="STRING" id="1220579.GCA_001571345_00058"/>
<name>A0A318Q6T4_KOMXY</name>
<accession>A0A318Q6T4</accession>
<sequence>MTNPPNLEAHLEEGIGRLQDGLDGFVGDSGMPLSARMQGAGGAAQQGMGEICDSLRDVTADRPLMALLGASFLGFIVTVFLRRRRG</sequence>
<dbReference type="Proteomes" id="UP000248257">
    <property type="component" value="Unassembled WGS sequence"/>
</dbReference>